<reference evidence="2" key="1">
    <citation type="submission" date="2021-02" db="EMBL/GenBank/DDBJ databases">
        <authorList>
            <person name="Dougan E. K."/>
            <person name="Rhodes N."/>
            <person name="Thang M."/>
            <person name="Chan C."/>
        </authorList>
    </citation>
    <scope>NUCLEOTIDE SEQUENCE</scope>
</reference>
<dbReference type="PANTHER" id="PTHR47643:SF2">
    <property type="entry name" value="TPR DOMAIN PROTEIN (AFU_ORTHOLOGUE AFUA_5G12710)"/>
    <property type="match status" value="1"/>
</dbReference>
<dbReference type="OrthoDB" id="419770at2759"/>
<keyword evidence="3" id="KW-1185">Reference proteome</keyword>
<gene>
    <name evidence="2" type="ORF">SNAT2548_LOCUS9244</name>
</gene>
<evidence type="ECO:0000256" key="1">
    <source>
        <dbReference type="SAM" id="Coils"/>
    </source>
</evidence>
<dbReference type="PANTHER" id="PTHR47643">
    <property type="entry name" value="TPR DOMAIN PROTEIN (AFU_ORTHOLOGUE AFUA_5G12710)"/>
    <property type="match status" value="1"/>
</dbReference>
<organism evidence="2 3">
    <name type="scientific">Symbiodinium natans</name>
    <dbReference type="NCBI Taxonomy" id="878477"/>
    <lineage>
        <taxon>Eukaryota</taxon>
        <taxon>Sar</taxon>
        <taxon>Alveolata</taxon>
        <taxon>Dinophyceae</taxon>
        <taxon>Suessiales</taxon>
        <taxon>Symbiodiniaceae</taxon>
        <taxon>Symbiodinium</taxon>
    </lineage>
</organism>
<evidence type="ECO:0008006" key="4">
    <source>
        <dbReference type="Google" id="ProtNLM"/>
    </source>
</evidence>
<evidence type="ECO:0000313" key="3">
    <source>
        <dbReference type="Proteomes" id="UP000604046"/>
    </source>
</evidence>
<dbReference type="EMBL" id="CAJNDS010000712">
    <property type="protein sequence ID" value="CAE7229593.1"/>
    <property type="molecule type" value="Genomic_DNA"/>
</dbReference>
<keyword evidence="1" id="KW-0175">Coiled coil</keyword>
<protein>
    <recommendedName>
        <fullName evidence="4">SET domain-containing protein</fullName>
    </recommendedName>
</protein>
<accession>A0A812KK56</accession>
<dbReference type="InterPro" id="IPR053209">
    <property type="entry name" value="Gramillin-biosynth_MTr"/>
</dbReference>
<dbReference type="InterPro" id="IPR046341">
    <property type="entry name" value="SET_dom_sf"/>
</dbReference>
<comment type="caution">
    <text evidence="2">The sequence shown here is derived from an EMBL/GenBank/DDBJ whole genome shotgun (WGS) entry which is preliminary data.</text>
</comment>
<dbReference type="Gene3D" id="2.170.270.10">
    <property type="entry name" value="SET domain"/>
    <property type="match status" value="1"/>
</dbReference>
<sequence>MAAAGALVAPRRFALSTLLRGLRSSSSRTIWAMIAGGIIAMILRYLQDVYRRFHRQEAESLWRRHVDLSVVQAVLLTTEHLKSLGRVEKRTLFVKPITEVFKNEFVLANVLSTAEKAVAKNEPFLVTQMSQEDKWHVLTTCTNHLSSCFAPYHVFFNEARRVESYYQSAWYVFTLTCAQTEESGRWFITPLKPVGKDDVGMLRIRIVMMNEQELREIASGAIEPPSFGFFNGRHESRWKTCQRFAELFERQLTKVSGQSDVGDAEWGPNLCGRLSQAQKKKAASNPLLAAMADTSTQYPAEENCILRIHVPFPAGRFAMEKSDSQRRLEECVSKDVVLFEISKDEKGQACSIVQPLNMKPDCANVPTHCRAAPASICVVHAGKIREALGRLLAQPPQTSSKELLQFQGHFSAGGSAGFSSFSAPQEFVQNIKALMPNKDVVLAGDRSAEQEEELQQLAREYLEEQGIELDEMNVKVIGLQDSAMTMKDDPEQKYRTDKTLMMEAYDRGEIQLMDKTCTDLLAVKPHDAEVWRMLTLGRLRLKLWDVALEAARRWIAFEPHALNPRCAEAFAQAGTQEPDSVKEARVRFAQLYKEVTGMNSKGEAGEGVRNVAVELQECVWRCDELLEHGRAEEQKQESRPCNLSARPATVLTGARPPHYFLPNFANSIGPIRVVQAEVEELGGGALHPRKIIVTRDVEAGEPLFVQNALAFCAVDQAGDTVRLKTSLVTAATLSARQAKLIDILLDRSEWDESDSDAVMAALDDPKVVRGDGPWSSDAESMIEHFQVCEQLVLEAEILTGKNYAGIWSLPAMARHSCTPTAVYTVWGDVMVARSSRPLQAGDEVTFGFMDLWFPLEMRQEKFTTAGGGTGFWCRCPRCEAEASWGSAAAVASADLELRFEKQQSRVEGILRSLDLKLEEKRQNMQKQYDAIRDSDAQRTEYEEGLLGLADRFGNLKGMPKDEDIEELRKFFPENNEPEMVEVRADLANDLVDAIITFEKQVDEIGLPDEQRYWLLSNHFAQYSELLTLLRLRRDVEAQRRVLGGILEAVAHTHPGGFEHQRLAVLLWEVSAQCEDPTLMRKDLVRDLIPKELDRVREAIKIRYGRDLDDTEVAAAMARIASTGVIDENWMWDITWCAGRNYAAEPARGPSGKVLPVLGSSILV</sequence>
<feature type="coiled-coil region" evidence="1">
    <location>
        <begin position="440"/>
        <end position="467"/>
    </location>
</feature>
<dbReference type="SUPFAM" id="SSF82199">
    <property type="entry name" value="SET domain"/>
    <property type="match status" value="1"/>
</dbReference>
<name>A0A812KK56_9DINO</name>
<proteinExistence type="predicted"/>
<evidence type="ECO:0000313" key="2">
    <source>
        <dbReference type="EMBL" id="CAE7229593.1"/>
    </source>
</evidence>
<dbReference type="AlphaFoldDB" id="A0A812KK56"/>
<dbReference type="Proteomes" id="UP000604046">
    <property type="component" value="Unassembled WGS sequence"/>
</dbReference>